<protein>
    <submittedName>
        <fullName evidence="2">Uncharacterized protein</fullName>
    </submittedName>
</protein>
<name>A0AAV2EKI4_9ROSI</name>
<dbReference type="EMBL" id="OZ034818">
    <property type="protein sequence ID" value="CAL1386490.1"/>
    <property type="molecule type" value="Genomic_DNA"/>
</dbReference>
<dbReference type="AlphaFoldDB" id="A0AAV2EKI4"/>
<reference evidence="2 3" key="1">
    <citation type="submission" date="2024-04" db="EMBL/GenBank/DDBJ databases">
        <authorList>
            <person name="Fracassetti M."/>
        </authorList>
    </citation>
    <scope>NUCLEOTIDE SEQUENCE [LARGE SCALE GENOMIC DNA]</scope>
</reference>
<gene>
    <name evidence="2" type="ORF">LTRI10_LOCUS27535</name>
</gene>
<evidence type="ECO:0000313" key="3">
    <source>
        <dbReference type="Proteomes" id="UP001497516"/>
    </source>
</evidence>
<keyword evidence="3" id="KW-1185">Reference proteome</keyword>
<evidence type="ECO:0000256" key="1">
    <source>
        <dbReference type="SAM" id="MobiDB-lite"/>
    </source>
</evidence>
<proteinExistence type="predicted"/>
<feature type="region of interest" description="Disordered" evidence="1">
    <location>
        <begin position="59"/>
        <end position="151"/>
    </location>
</feature>
<organism evidence="2 3">
    <name type="scientific">Linum trigynum</name>
    <dbReference type="NCBI Taxonomy" id="586398"/>
    <lineage>
        <taxon>Eukaryota</taxon>
        <taxon>Viridiplantae</taxon>
        <taxon>Streptophyta</taxon>
        <taxon>Embryophyta</taxon>
        <taxon>Tracheophyta</taxon>
        <taxon>Spermatophyta</taxon>
        <taxon>Magnoliopsida</taxon>
        <taxon>eudicotyledons</taxon>
        <taxon>Gunneridae</taxon>
        <taxon>Pentapetalae</taxon>
        <taxon>rosids</taxon>
        <taxon>fabids</taxon>
        <taxon>Malpighiales</taxon>
        <taxon>Linaceae</taxon>
        <taxon>Linum</taxon>
    </lineage>
</organism>
<feature type="compositionally biased region" description="Polar residues" evidence="1">
    <location>
        <begin position="138"/>
        <end position="151"/>
    </location>
</feature>
<feature type="compositionally biased region" description="Low complexity" evidence="1">
    <location>
        <begin position="63"/>
        <end position="81"/>
    </location>
</feature>
<feature type="region of interest" description="Disordered" evidence="1">
    <location>
        <begin position="223"/>
        <end position="246"/>
    </location>
</feature>
<accession>A0AAV2EKI4</accession>
<sequence length="246" mass="27745">MMLQMGAITQQLLELKTSTISPPVAEIFECDWCDGKDHNSIDCRNFGRSRKEKIDYVGQGYPQNRQGGFFNNNNRLNNNNNYQHPSGAPAALIRPHFGQNPPQQPYPNQRPQPTYYNPNKDFDKRPQNQGPPGYQARPQYQGQTSGASNNQIEDMSRVDRLEKLMLGQQASISNIELQMTNLAKMLSERPPGTLPSNTENNPKEQLKVITLRSGKEIEPISMKITKPSPHSPKKSAKICHYGSRPA</sequence>
<dbReference type="Proteomes" id="UP001497516">
    <property type="component" value="Chromosome 5"/>
</dbReference>
<evidence type="ECO:0000313" key="2">
    <source>
        <dbReference type="EMBL" id="CAL1386490.1"/>
    </source>
</evidence>